<dbReference type="EMBL" id="CADCWG010000322">
    <property type="protein sequence ID" value="CAA9579139.1"/>
    <property type="molecule type" value="Genomic_DNA"/>
</dbReference>
<protein>
    <submittedName>
        <fullName evidence="2">Uncharacterized protein</fullName>
    </submittedName>
</protein>
<proteinExistence type="predicted"/>
<feature type="region of interest" description="Disordered" evidence="1">
    <location>
        <begin position="1"/>
        <end position="33"/>
    </location>
</feature>
<reference evidence="2" key="1">
    <citation type="submission" date="2020-02" db="EMBL/GenBank/DDBJ databases">
        <authorList>
            <person name="Meier V. D."/>
        </authorList>
    </citation>
    <scope>NUCLEOTIDE SEQUENCE</scope>
    <source>
        <strain evidence="2">AVDCRST_MAG49</strain>
    </source>
</reference>
<organism evidence="2">
    <name type="scientific">uncultured Thermomicrobiales bacterium</name>
    <dbReference type="NCBI Taxonomy" id="1645740"/>
    <lineage>
        <taxon>Bacteria</taxon>
        <taxon>Pseudomonadati</taxon>
        <taxon>Thermomicrobiota</taxon>
        <taxon>Thermomicrobia</taxon>
        <taxon>Thermomicrobiales</taxon>
        <taxon>environmental samples</taxon>
    </lineage>
</organism>
<dbReference type="AlphaFoldDB" id="A0A6J4VIR3"/>
<feature type="non-terminal residue" evidence="2">
    <location>
        <position position="1"/>
    </location>
</feature>
<gene>
    <name evidence="2" type="ORF">AVDCRST_MAG49-4582</name>
</gene>
<evidence type="ECO:0000256" key="1">
    <source>
        <dbReference type="SAM" id="MobiDB-lite"/>
    </source>
</evidence>
<accession>A0A6J4VIR3</accession>
<name>A0A6J4VIR3_9BACT</name>
<evidence type="ECO:0000313" key="2">
    <source>
        <dbReference type="EMBL" id="CAA9579139.1"/>
    </source>
</evidence>
<feature type="non-terminal residue" evidence="2">
    <location>
        <position position="42"/>
    </location>
</feature>
<sequence length="42" mass="4394">CRRAARLSADRTRSGSGQSAGGPGPSRRIARPVLIRVRFSGG</sequence>